<reference evidence="1 2" key="1">
    <citation type="journal article" date="2006" name="PLoS Genet.">
        <title>Genome sequence of Rickettsia bellii illuminates the role of amoebae in gene exchanges between intracellular pathogens.</title>
        <authorList>
            <person name="Ogata H."/>
            <person name="La Scola B."/>
            <person name="Audic S."/>
            <person name="Renesto P."/>
            <person name="Blanc G."/>
            <person name="Robert C."/>
            <person name="Fournier P.-E."/>
            <person name="Claverie J.-M."/>
            <person name="Raoult D."/>
        </authorList>
    </citation>
    <scope>NUCLEOTIDE SEQUENCE [LARGE SCALE GENOMIC DNA]</scope>
    <source>
        <strain evidence="1 2">RML369-C</strain>
    </source>
</reference>
<evidence type="ECO:0000313" key="1">
    <source>
        <dbReference type="EMBL" id="ABE04748.1"/>
    </source>
</evidence>
<protein>
    <submittedName>
        <fullName evidence="1">Uncharacterized protein</fullName>
    </submittedName>
</protein>
<name>Q1RIR6_RICBR</name>
<dbReference type="AlphaFoldDB" id="Q1RIR6"/>
<sequence>MEQATRLISPFLKLFACCFNPRIDDKLFKKLLDFINITTNVYEIFKGSTIQEKRGFLNFVFANLQLKGGKLDYSLAFPFDKMQKIEGCPM</sequence>
<gene>
    <name evidence="1" type="ordered locus">RBE_0667</name>
</gene>
<dbReference type="HOGENOM" id="CLU_2438860_0_0_5"/>
<proteinExistence type="predicted"/>
<evidence type="ECO:0000313" key="2">
    <source>
        <dbReference type="Proteomes" id="UP000001951"/>
    </source>
</evidence>
<dbReference type="EMBL" id="CP000087">
    <property type="protein sequence ID" value="ABE04748.1"/>
    <property type="molecule type" value="Genomic_DNA"/>
</dbReference>
<accession>Q1RIR6</accession>
<dbReference type="Proteomes" id="UP000001951">
    <property type="component" value="Chromosome"/>
</dbReference>
<organism evidence="1 2">
    <name type="scientific">Rickettsia bellii (strain RML369-C)</name>
    <dbReference type="NCBI Taxonomy" id="336407"/>
    <lineage>
        <taxon>Bacteria</taxon>
        <taxon>Pseudomonadati</taxon>
        <taxon>Pseudomonadota</taxon>
        <taxon>Alphaproteobacteria</taxon>
        <taxon>Rickettsiales</taxon>
        <taxon>Rickettsiaceae</taxon>
        <taxon>Rickettsieae</taxon>
        <taxon>Rickettsia</taxon>
        <taxon>belli group</taxon>
    </lineage>
</organism>
<dbReference type="KEGG" id="rbe:RBE_0667"/>